<reference evidence="1 2" key="1">
    <citation type="journal article" date="2024" name="Ann. Entomol. Soc. Am.">
        <title>Genomic analyses of the southern and eastern yellowjacket wasps (Hymenoptera: Vespidae) reveal evolutionary signatures of social life.</title>
        <authorList>
            <person name="Catto M.A."/>
            <person name="Caine P.B."/>
            <person name="Orr S.E."/>
            <person name="Hunt B.G."/>
            <person name="Goodisman M.A.D."/>
        </authorList>
    </citation>
    <scope>NUCLEOTIDE SEQUENCE [LARGE SCALE GENOMIC DNA]</scope>
    <source>
        <strain evidence="1">233</strain>
        <tissue evidence="1">Head and thorax</tissue>
    </source>
</reference>
<protein>
    <submittedName>
        <fullName evidence="1">Uncharacterized protein</fullName>
    </submittedName>
</protein>
<name>A0ABD1ZVI4_VESSQ</name>
<comment type="caution">
    <text evidence="1">The sequence shown here is derived from an EMBL/GenBank/DDBJ whole genome shotgun (WGS) entry which is preliminary data.</text>
</comment>
<proteinExistence type="predicted"/>
<gene>
    <name evidence="1" type="ORF">V1478_017903</name>
</gene>
<sequence>MVVMVVVMGSLGFHLAKRGVGRSSAAFASGVESNAVKDQNDEQTVLKLVALGQNEAEVGCKEKEGKKERTNGSKQQRRDLNVKNMQRFNGERTFYFRMHKRETFSGNKFGQALKDCYYCILMRQLNGGVIIPAVLWLSEKISGLQNVQGGLEQVTLKSICHSEGVRNSSVTIFSSIMATFENTSETTDELAGVLIYAREMVCALGAYLD</sequence>
<organism evidence="1 2">
    <name type="scientific">Vespula squamosa</name>
    <name type="common">Southern yellow jacket</name>
    <name type="synonym">Wasp</name>
    <dbReference type="NCBI Taxonomy" id="30214"/>
    <lineage>
        <taxon>Eukaryota</taxon>
        <taxon>Metazoa</taxon>
        <taxon>Ecdysozoa</taxon>
        <taxon>Arthropoda</taxon>
        <taxon>Hexapoda</taxon>
        <taxon>Insecta</taxon>
        <taxon>Pterygota</taxon>
        <taxon>Neoptera</taxon>
        <taxon>Endopterygota</taxon>
        <taxon>Hymenoptera</taxon>
        <taxon>Apocrita</taxon>
        <taxon>Aculeata</taxon>
        <taxon>Vespoidea</taxon>
        <taxon>Vespidae</taxon>
        <taxon>Vespinae</taxon>
        <taxon>Vespula</taxon>
    </lineage>
</organism>
<dbReference type="AlphaFoldDB" id="A0ABD1ZVI4"/>
<keyword evidence="2" id="KW-1185">Reference proteome</keyword>
<dbReference type="EMBL" id="JAUDFV010000166">
    <property type="protein sequence ID" value="KAL2712380.1"/>
    <property type="molecule type" value="Genomic_DNA"/>
</dbReference>
<evidence type="ECO:0000313" key="2">
    <source>
        <dbReference type="Proteomes" id="UP001607302"/>
    </source>
</evidence>
<evidence type="ECO:0000313" key="1">
    <source>
        <dbReference type="EMBL" id="KAL2712380.1"/>
    </source>
</evidence>
<accession>A0ABD1ZVI4</accession>
<dbReference type="Proteomes" id="UP001607302">
    <property type="component" value="Unassembled WGS sequence"/>
</dbReference>